<dbReference type="EMBL" id="MFLD01000036">
    <property type="protein sequence ID" value="OGG58717.1"/>
    <property type="molecule type" value="Genomic_DNA"/>
</dbReference>
<comment type="caution">
    <text evidence="1">The sequence shown here is derived from an EMBL/GenBank/DDBJ whole genome shotgun (WGS) entry which is preliminary data.</text>
</comment>
<dbReference type="Pfam" id="PF21748">
    <property type="entry name" value="UPF0150"/>
    <property type="match status" value="1"/>
</dbReference>
<accession>A0A1F6DBN1</accession>
<name>A0A1F6DBN1_9BACT</name>
<dbReference type="Proteomes" id="UP000178042">
    <property type="component" value="Unassembled WGS sequence"/>
</dbReference>
<evidence type="ECO:0008006" key="3">
    <source>
        <dbReference type="Google" id="ProtNLM"/>
    </source>
</evidence>
<dbReference type="Gene3D" id="3.30.160.250">
    <property type="match status" value="1"/>
</dbReference>
<reference evidence="1 2" key="1">
    <citation type="journal article" date="2016" name="Nat. Commun.">
        <title>Thousands of microbial genomes shed light on interconnected biogeochemical processes in an aquifer system.</title>
        <authorList>
            <person name="Anantharaman K."/>
            <person name="Brown C.T."/>
            <person name="Hug L.A."/>
            <person name="Sharon I."/>
            <person name="Castelle C.J."/>
            <person name="Probst A.J."/>
            <person name="Thomas B.C."/>
            <person name="Singh A."/>
            <person name="Wilkins M.J."/>
            <person name="Karaoz U."/>
            <person name="Brodie E.L."/>
            <person name="Williams K.H."/>
            <person name="Hubbard S.S."/>
            <person name="Banfield J.F."/>
        </authorList>
    </citation>
    <scope>NUCLEOTIDE SEQUENCE [LARGE SCALE GENOMIC DNA]</scope>
</reference>
<proteinExistence type="predicted"/>
<evidence type="ECO:0000313" key="2">
    <source>
        <dbReference type="Proteomes" id="UP000178042"/>
    </source>
</evidence>
<dbReference type="AlphaFoldDB" id="A0A1F6DBN1"/>
<gene>
    <name evidence="1" type="ORF">A3C86_01990</name>
</gene>
<sequence length="74" mass="8470">MYTAVYKKTRSGYVAWIEEIPGVNTQGKTKKAATANLHDALREFVAARRALGKREYPKKSFTRETFSMRESVRA</sequence>
<dbReference type="SUPFAM" id="SSF143100">
    <property type="entry name" value="TTHA1013/TTHA0281-like"/>
    <property type="match status" value="1"/>
</dbReference>
<organism evidence="1 2">
    <name type="scientific">Candidatus Kaiserbacteria bacterium RIFCSPHIGHO2_02_FULL_49_16</name>
    <dbReference type="NCBI Taxonomy" id="1798490"/>
    <lineage>
        <taxon>Bacteria</taxon>
        <taxon>Candidatus Kaiseribacteriota</taxon>
    </lineage>
</organism>
<dbReference type="InterPro" id="IPR035069">
    <property type="entry name" value="TTHA1013/TTHA0281-like"/>
</dbReference>
<evidence type="ECO:0000313" key="1">
    <source>
        <dbReference type="EMBL" id="OGG58717.1"/>
    </source>
</evidence>
<dbReference type="InterPro" id="IPR049389">
    <property type="entry name" value="TTHA0281-like"/>
</dbReference>
<protein>
    <recommendedName>
        <fullName evidence="3">HicB-like antitoxin of toxin-antitoxin system domain-containing protein</fullName>
    </recommendedName>
</protein>